<proteinExistence type="inferred from homology"/>
<dbReference type="InterPro" id="IPR045336">
    <property type="entry name" value="MmgE_PrpD_N"/>
</dbReference>
<gene>
    <name evidence="4" type="ORF">Ga0080574_TMP4998</name>
</gene>
<evidence type="ECO:0000313" key="5">
    <source>
        <dbReference type="Proteomes" id="UP000187059"/>
    </source>
</evidence>
<feature type="domain" description="MmgE/PrpD N-terminal" evidence="2">
    <location>
        <begin position="9"/>
        <end position="247"/>
    </location>
</feature>
<sequence length="460" mass="49046">MTDTQDISQDFARLTAGTRYEDIPEAARDRAKQSILDTLGVIVAASTLEPAVAPAVELAMESGGRGEATVLGWGTRIPALMASFANGLMAHCLDFDDHAPEGHHPSTSIIPPCFALAEARGGISGKEMIAATAIGQDIFLRLRRNVGWRQDWHLTTVCGAFSGAASAARVLGLSQAQIVSAFGIAGMQSAGTLEMAYGTGSDIRGMYAGFVSKAATLSAQMAGRGIIGPSTIFEGKAGFFATYFDGKYDRPAMLAGLGSEFTGESLLYKAWPSCGVSHSFIHATAGLMRDEGIAPEDIREIRVFVGDFQHKLCLPLEARRAPKLPADAKFSIPYTIGVAAANGTVRLADFTPEGLKNPAALAVAQKVVPVPDPAANWSGHLPKGRIEMELHDGRVLSRVGDKVPGEEDAPMDWDYLIEKFREAASFSRKPLAPEAIERAQQMVRDLETLEDATDVIRALS</sequence>
<dbReference type="KEGG" id="paby:Ga0080574_TMP4998"/>
<keyword evidence="4" id="KW-0614">Plasmid</keyword>
<feature type="domain" description="MmgE/PrpD C-terminal" evidence="3">
    <location>
        <begin position="271"/>
        <end position="427"/>
    </location>
</feature>
<geneLocation type="plasmid" evidence="5">
    <name>ppaby4</name>
</geneLocation>
<dbReference type="Gene3D" id="3.30.1330.120">
    <property type="entry name" value="2-methylcitrate dehydratase PrpD"/>
    <property type="match status" value="1"/>
</dbReference>
<dbReference type="PANTHER" id="PTHR16943:SF8">
    <property type="entry name" value="2-METHYLCITRATE DEHYDRATASE"/>
    <property type="match status" value="1"/>
</dbReference>
<evidence type="ECO:0000259" key="2">
    <source>
        <dbReference type="Pfam" id="PF03972"/>
    </source>
</evidence>
<dbReference type="PANTHER" id="PTHR16943">
    <property type="entry name" value="2-METHYLCITRATE DEHYDRATASE-RELATED"/>
    <property type="match status" value="1"/>
</dbReference>
<dbReference type="Pfam" id="PF03972">
    <property type="entry name" value="MmgE_PrpD_N"/>
    <property type="match status" value="1"/>
</dbReference>
<dbReference type="InterPro" id="IPR042183">
    <property type="entry name" value="MmgE/PrpD_sf_1"/>
</dbReference>
<accession>A0A1P8V0U7</accession>
<dbReference type="Pfam" id="PF19305">
    <property type="entry name" value="MmgE_PrpD_C"/>
    <property type="match status" value="1"/>
</dbReference>
<dbReference type="Gene3D" id="1.10.4100.10">
    <property type="entry name" value="2-methylcitrate dehydratase PrpD"/>
    <property type="match status" value="1"/>
</dbReference>
<protein>
    <submittedName>
        <fullName evidence="4">Uncharacterized protein involved in propionate catabolism</fullName>
    </submittedName>
</protein>
<keyword evidence="5" id="KW-1185">Reference proteome</keyword>
<name>A0A1P8V0U7_9RHOB</name>
<organism evidence="4 5">
    <name type="scientific">Salipiger abyssi</name>
    <dbReference type="NCBI Taxonomy" id="1250539"/>
    <lineage>
        <taxon>Bacteria</taxon>
        <taxon>Pseudomonadati</taxon>
        <taxon>Pseudomonadota</taxon>
        <taxon>Alphaproteobacteria</taxon>
        <taxon>Rhodobacterales</taxon>
        <taxon>Roseobacteraceae</taxon>
        <taxon>Salipiger</taxon>
    </lineage>
</organism>
<dbReference type="GO" id="GO:0016829">
    <property type="term" value="F:lyase activity"/>
    <property type="evidence" value="ECO:0007669"/>
    <property type="project" value="InterPro"/>
</dbReference>
<dbReference type="InterPro" id="IPR036148">
    <property type="entry name" value="MmgE/PrpD_sf"/>
</dbReference>
<dbReference type="InterPro" id="IPR045337">
    <property type="entry name" value="MmgE_PrpD_C"/>
</dbReference>
<evidence type="ECO:0000259" key="3">
    <source>
        <dbReference type="Pfam" id="PF19305"/>
    </source>
</evidence>
<dbReference type="OrthoDB" id="9795089at2"/>
<dbReference type="SUPFAM" id="SSF103378">
    <property type="entry name" value="2-methylcitrate dehydratase PrpD"/>
    <property type="match status" value="1"/>
</dbReference>
<dbReference type="AlphaFoldDB" id="A0A1P8V0U7"/>
<evidence type="ECO:0000313" key="4">
    <source>
        <dbReference type="EMBL" id="APZ55280.1"/>
    </source>
</evidence>
<dbReference type="EMBL" id="CP015095">
    <property type="protein sequence ID" value="APZ55280.1"/>
    <property type="molecule type" value="Genomic_DNA"/>
</dbReference>
<dbReference type="InterPro" id="IPR005656">
    <property type="entry name" value="MmgE_PrpD"/>
</dbReference>
<evidence type="ECO:0000256" key="1">
    <source>
        <dbReference type="ARBA" id="ARBA00006174"/>
    </source>
</evidence>
<dbReference type="InterPro" id="IPR042188">
    <property type="entry name" value="MmgE/PrpD_sf_2"/>
</dbReference>
<dbReference type="Proteomes" id="UP000187059">
    <property type="component" value="Plasmid pPABY4"/>
</dbReference>
<reference evidence="4 5" key="1">
    <citation type="submission" date="2016-04" db="EMBL/GenBank/DDBJ databases">
        <title>Deep-sea bacteria in the southern Pacific.</title>
        <authorList>
            <person name="Tang K."/>
        </authorList>
    </citation>
    <scope>NUCLEOTIDE SEQUENCE [LARGE SCALE GENOMIC DNA]</scope>
    <source>
        <strain evidence="4 5">JLT2014</strain>
        <plasmid evidence="5">ppaby4</plasmid>
    </source>
</reference>
<comment type="similarity">
    <text evidence="1">Belongs to the PrpD family.</text>
</comment>
<dbReference type="RefSeq" id="WP_076706218.1">
    <property type="nucleotide sequence ID" value="NZ_CP015095.1"/>
</dbReference>